<feature type="repeat" description="ANK" evidence="2">
    <location>
        <begin position="1362"/>
        <end position="1396"/>
    </location>
</feature>
<dbReference type="Gene3D" id="3.40.50.1820">
    <property type="entry name" value="alpha/beta hydrolase"/>
    <property type="match status" value="1"/>
</dbReference>
<feature type="compositionally biased region" description="Basic and acidic residues" evidence="3">
    <location>
        <begin position="1452"/>
        <end position="1461"/>
    </location>
</feature>
<gene>
    <name evidence="5" type="ORF">PAC_15903</name>
</gene>
<dbReference type="InterPro" id="IPR002110">
    <property type="entry name" value="Ankyrin_rpt"/>
</dbReference>
<dbReference type="Gene3D" id="1.25.40.20">
    <property type="entry name" value="Ankyrin repeat-containing domain"/>
    <property type="match status" value="3"/>
</dbReference>
<protein>
    <recommendedName>
        <fullName evidence="4">NACHT domain-containing protein</fullName>
    </recommendedName>
</protein>
<feature type="region of interest" description="Disordered" evidence="3">
    <location>
        <begin position="31"/>
        <end position="63"/>
    </location>
</feature>
<dbReference type="SUPFAM" id="SSF48403">
    <property type="entry name" value="Ankyrin repeat"/>
    <property type="match status" value="1"/>
</dbReference>
<dbReference type="EMBL" id="FJOG01000034">
    <property type="protein sequence ID" value="CZR66003.1"/>
    <property type="molecule type" value="Genomic_DNA"/>
</dbReference>
<evidence type="ECO:0000259" key="4">
    <source>
        <dbReference type="PROSITE" id="PS50837"/>
    </source>
</evidence>
<evidence type="ECO:0000256" key="3">
    <source>
        <dbReference type="SAM" id="MobiDB-lite"/>
    </source>
</evidence>
<proteinExistence type="predicted"/>
<dbReference type="Pfam" id="PF00023">
    <property type="entry name" value="Ank"/>
    <property type="match status" value="1"/>
</dbReference>
<keyword evidence="6" id="KW-1185">Reference proteome</keyword>
<dbReference type="InterPro" id="IPR056884">
    <property type="entry name" value="NPHP3-like_N"/>
</dbReference>
<name>A0A1L7XLW0_9HELO</name>
<dbReference type="InterPro" id="IPR027417">
    <property type="entry name" value="P-loop_NTPase"/>
</dbReference>
<dbReference type="OrthoDB" id="7464126at2759"/>
<evidence type="ECO:0000313" key="6">
    <source>
        <dbReference type="Proteomes" id="UP000184330"/>
    </source>
</evidence>
<keyword evidence="1" id="KW-0677">Repeat</keyword>
<dbReference type="PANTHER" id="PTHR10039:SF5">
    <property type="entry name" value="NACHT DOMAIN-CONTAINING PROTEIN"/>
    <property type="match status" value="1"/>
</dbReference>
<feature type="domain" description="NACHT" evidence="4">
    <location>
        <begin position="449"/>
        <end position="605"/>
    </location>
</feature>
<dbReference type="PANTHER" id="PTHR10039">
    <property type="entry name" value="AMELOGENIN"/>
    <property type="match status" value="1"/>
</dbReference>
<dbReference type="Pfam" id="PF24883">
    <property type="entry name" value="NPHP3_N"/>
    <property type="match status" value="1"/>
</dbReference>
<feature type="repeat" description="ANK" evidence="2">
    <location>
        <begin position="977"/>
        <end position="1009"/>
    </location>
</feature>
<dbReference type="SMART" id="SM00248">
    <property type="entry name" value="ANK"/>
    <property type="match status" value="8"/>
</dbReference>
<keyword evidence="2" id="KW-0040">ANK repeat</keyword>
<dbReference type="InterPro" id="IPR036770">
    <property type="entry name" value="Ankyrin_rpt-contain_sf"/>
</dbReference>
<reference evidence="5 6" key="1">
    <citation type="submission" date="2016-03" db="EMBL/GenBank/DDBJ databases">
        <authorList>
            <person name="Ploux O."/>
        </authorList>
    </citation>
    <scope>NUCLEOTIDE SEQUENCE [LARGE SCALE GENOMIC DNA]</scope>
    <source>
        <strain evidence="5 6">UAMH 11012</strain>
    </source>
</reference>
<dbReference type="PROSITE" id="PS50297">
    <property type="entry name" value="ANK_REP_REGION"/>
    <property type="match status" value="2"/>
</dbReference>
<dbReference type="PROSITE" id="PS50837">
    <property type="entry name" value="NACHT"/>
    <property type="match status" value="1"/>
</dbReference>
<dbReference type="Proteomes" id="UP000184330">
    <property type="component" value="Unassembled WGS sequence"/>
</dbReference>
<evidence type="ECO:0000256" key="1">
    <source>
        <dbReference type="ARBA" id="ARBA00022737"/>
    </source>
</evidence>
<dbReference type="InterPro" id="IPR054471">
    <property type="entry name" value="GPIID_WHD"/>
</dbReference>
<accession>A0A1L7XLW0</accession>
<feature type="compositionally biased region" description="Low complexity" evidence="3">
    <location>
        <begin position="36"/>
        <end position="54"/>
    </location>
</feature>
<sequence length="1461" mass="165401">MADEEESWPPFSNRSALPSITEYSSRGLFNLGRNAGSSSNAPEGSSSSSSKTGGKQNVPNAPEVDRIIEFTSGVNLNEKASQHNPFAVDIVAIHGLMGNLRTTWESDDGVLWLRDLLPKDLPRARVFSYGYNAEVFNTLGTARWNAYAREMLNILKTELKISNTGSEKPHRPIIFICHSMGGILAKKVGTSKLFDVKLTDSQKALVTACLSRHDSGEIADAITGLLFFATPRRGTDVADLAAMLVNIVRIAHKVNPFLPSIRRDLIQSLEANSRELTDLSSDSIQQFNNKKIASFWETEKLREFGVTDVIVKEWSALMSIPGELNRPMTGDNHTSICRFKAVDSRYKQVLDVLQTFARAATSMRDQARIAEYTKDCLASLYFAEFSKRRRKVQFIVCPIGATIFSFSQLQVRGRLTTRLLVDVRPAHPNTCRWVLSHQYFETWRSTNNHLLWIKGKPGAGKSTLLAWVYTYSKGQAQENDLALEFFFHARGAPLQKTGLGMFRCLLHQLCCADSSTLSNVTSIFAEKTDTQGKVEVKWDWHEEELKQIFTQLLVKVASRKQITVFIDALDEAGSENAKRLVEYFNALSAEIVMRKASAKICISCRHYPILTLKVSLDIHVEQENHGDIESYVHHELFKLAHISNRLIEPLECEAFSKDITRRALGVFQWAWLTRLKATPPELDEIYDNILKNIIRPENRPRTLLLFQWILFSERPLSVTELHWATACDIDKQSSISQVQDQPLNEDVIDSTRLINSLSGGLVEVERGGSIQFIHESVREYIRDTGLKFLLQECNRGYERTRTTFEVDETCIGESQARLARACIRCLRRSYILLPRSTYSMSPVEEQNWVADNAFPRQATNFVQVSRDPLNPFLQFLNYSEKFWFRHSRKAELAGIIDQHLAEQFELEKSQGSSAFQTWSRRIRLVIERLTFRRLYKNLLDIKASLDLSATVILLLDHKVCFQGLMKYPDGVTIGGLNKWKPLHHAASWGHLKLVQALILAGADQDEGTFSTAHTSIDIAAIYRHKDILKFLLEQRGKSRDQYLDRTKQKPKYNRESLEAVTNYILEWGAALALPKGDEDQEDPLKIEPYDTPLRKAVREGNSSMVEQLLDWGSHPDAQGGLCGTSISDVSEAPRDTRLQSLQALLDYGADPLHFAHCNSCCFEPEHSSGMMIEEERCKTWDDILPGQHGTPLTIVVSKGDAFEALVAHLLNHLPSYDVSQFSDYCEDTVLFAAVRGSPRAVNVLRLCIKKAHADVNSYRNWMFGEVCWNREVTGLEEHYYQTVLQAATKFGDQGYDNVAYLIKKGADVNLRVSIRSWDDSYKVREVGEDEGFWMEEEFEERLKMATSEEADQERDWASDVVWGRTALTSAAELGDDAKRIVRLLLKKGADPHLRRMGDCLTPLQIAERLPGNNEEVVQILREAMANPGSFVDEEDSAGETSSDSSDEEEDPAERMSEIDEE</sequence>
<dbReference type="Gene3D" id="3.40.50.300">
    <property type="entry name" value="P-loop containing nucleotide triphosphate hydrolases"/>
    <property type="match status" value="1"/>
</dbReference>
<dbReference type="SUPFAM" id="SSF52540">
    <property type="entry name" value="P-loop containing nucleoside triphosphate hydrolases"/>
    <property type="match status" value="1"/>
</dbReference>
<feature type="region of interest" description="Disordered" evidence="3">
    <location>
        <begin position="1423"/>
        <end position="1461"/>
    </location>
</feature>
<organism evidence="5 6">
    <name type="scientific">Phialocephala subalpina</name>
    <dbReference type="NCBI Taxonomy" id="576137"/>
    <lineage>
        <taxon>Eukaryota</taxon>
        <taxon>Fungi</taxon>
        <taxon>Dikarya</taxon>
        <taxon>Ascomycota</taxon>
        <taxon>Pezizomycotina</taxon>
        <taxon>Leotiomycetes</taxon>
        <taxon>Helotiales</taxon>
        <taxon>Mollisiaceae</taxon>
        <taxon>Phialocephala</taxon>
        <taxon>Phialocephala fortinii species complex</taxon>
    </lineage>
</organism>
<dbReference type="InterPro" id="IPR007111">
    <property type="entry name" value="NACHT_NTPase"/>
</dbReference>
<dbReference type="PROSITE" id="PS50088">
    <property type="entry name" value="ANK_REPEAT"/>
    <property type="match status" value="2"/>
</dbReference>
<dbReference type="Pfam" id="PF12796">
    <property type="entry name" value="Ank_2"/>
    <property type="match status" value="1"/>
</dbReference>
<evidence type="ECO:0000313" key="5">
    <source>
        <dbReference type="EMBL" id="CZR66003.1"/>
    </source>
</evidence>
<dbReference type="InterPro" id="IPR029058">
    <property type="entry name" value="AB_hydrolase_fold"/>
</dbReference>
<dbReference type="SUPFAM" id="SSF53474">
    <property type="entry name" value="alpha/beta-Hydrolases"/>
    <property type="match status" value="1"/>
</dbReference>
<dbReference type="Pfam" id="PF22939">
    <property type="entry name" value="WHD_GPIID"/>
    <property type="match status" value="1"/>
</dbReference>
<evidence type="ECO:0000256" key="2">
    <source>
        <dbReference type="PROSITE-ProRule" id="PRU00023"/>
    </source>
</evidence>